<dbReference type="Pfam" id="PF05402">
    <property type="entry name" value="PqqD"/>
    <property type="match status" value="1"/>
</dbReference>
<sequence length="136" mass="15466">MKQYKKPEIHFVNNTGGLSGDEIAKLSDEDLAKYLHACNYTDEKKKYRIRQGFILREIAGEYAIVPVGEECMITNAVMTPNDTAVFLWKVFREPSTTEDAVRKGIQEYDASEDTIRNATKRFVNDTLKNGILEEVG</sequence>
<proteinExistence type="predicted"/>
<evidence type="ECO:0008006" key="2">
    <source>
        <dbReference type="Google" id="ProtNLM"/>
    </source>
</evidence>
<dbReference type="RefSeq" id="WP_156723182.1">
    <property type="nucleotide sequence ID" value="NZ_CACRSX010000021.1"/>
</dbReference>
<reference evidence="1" key="1">
    <citation type="submission" date="2019-11" db="EMBL/GenBank/DDBJ databases">
        <authorList>
            <person name="Feng L."/>
        </authorList>
    </citation>
    <scope>NUCLEOTIDE SEQUENCE</scope>
    <source>
        <strain evidence="1">AhadrusLFYP4</strain>
    </source>
</reference>
<dbReference type="InterPro" id="IPR041881">
    <property type="entry name" value="PqqD_sf"/>
</dbReference>
<gene>
    <name evidence="1" type="ORF">AHLFYP4_01020</name>
</gene>
<name>A0A6N2SQM9_ANAHA</name>
<organism evidence="1">
    <name type="scientific">Anaerostipes hadrus</name>
    <dbReference type="NCBI Taxonomy" id="649756"/>
    <lineage>
        <taxon>Bacteria</taxon>
        <taxon>Bacillati</taxon>
        <taxon>Bacillota</taxon>
        <taxon>Clostridia</taxon>
        <taxon>Lachnospirales</taxon>
        <taxon>Lachnospiraceae</taxon>
        <taxon>Anaerostipes</taxon>
    </lineage>
</organism>
<accession>A0A6N2SQM9</accession>
<dbReference type="InterPro" id="IPR008792">
    <property type="entry name" value="PQQD"/>
</dbReference>
<dbReference type="Gene3D" id="1.10.10.1150">
    <property type="entry name" value="Coenzyme PQQ synthesis protein D (PqqD)"/>
    <property type="match status" value="1"/>
</dbReference>
<evidence type="ECO:0000313" key="1">
    <source>
        <dbReference type="EMBL" id="VYS94898.1"/>
    </source>
</evidence>
<dbReference type="AlphaFoldDB" id="A0A6N2SQM9"/>
<protein>
    <recommendedName>
        <fullName evidence="2">Coenzyme PQQ synthesis protein D (PqqD)</fullName>
    </recommendedName>
</protein>
<dbReference type="EMBL" id="CACRSX010000021">
    <property type="protein sequence ID" value="VYS94898.1"/>
    <property type="molecule type" value="Genomic_DNA"/>
</dbReference>